<dbReference type="SUPFAM" id="SSF51735">
    <property type="entry name" value="NAD(P)-binding Rossmann-fold domains"/>
    <property type="match status" value="1"/>
</dbReference>
<evidence type="ECO:0000256" key="5">
    <source>
        <dbReference type="ARBA" id="ARBA00023163"/>
    </source>
</evidence>
<dbReference type="eggNOG" id="COG2344">
    <property type="taxonomic scope" value="Bacteria"/>
</dbReference>
<evidence type="ECO:0000256" key="6">
    <source>
        <dbReference type="HAMAP-Rule" id="MF_01131"/>
    </source>
</evidence>
<keyword evidence="6" id="KW-0520">NAD</keyword>
<dbReference type="GO" id="GO:0005737">
    <property type="term" value="C:cytoplasm"/>
    <property type="evidence" value="ECO:0007669"/>
    <property type="project" value="UniProtKB-SubCell"/>
</dbReference>
<feature type="binding site" evidence="6">
    <location>
        <begin position="93"/>
        <end position="98"/>
    </location>
    <ligand>
        <name>NAD(+)</name>
        <dbReference type="ChEBI" id="CHEBI:57540"/>
    </ligand>
</feature>
<keyword evidence="3 6" id="KW-0805">Transcription regulation</keyword>
<name>A0A0A2EPM2_PORCN</name>
<dbReference type="InterPro" id="IPR036291">
    <property type="entry name" value="NAD(P)-bd_dom_sf"/>
</dbReference>
<keyword evidence="5 6" id="KW-0804">Transcription</keyword>
<dbReference type="GO" id="GO:0051775">
    <property type="term" value="P:response to redox state"/>
    <property type="evidence" value="ECO:0007669"/>
    <property type="project" value="InterPro"/>
</dbReference>
<reference evidence="9 11" key="2">
    <citation type="submission" date="2017-02" db="EMBL/GenBank/DDBJ databases">
        <authorList>
            <person name="Peterson S.W."/>
        </authorList>
    </citation>
    <scope>NUCLEOTIDE SEQUENCE [LARGE SCALE GENOMIC DNA]</scope>
    <source>
        <strain evidence="9 11">ATCC 700135</strain>
    </source>
</reference>
<evidence type="ECO:0000256" key="4">
    <source>
        <dbReference type="ARBA" id="ARBA00023125"/>
    </source>
</evidence>
<evidence type="ECO:0000313" key="8">
    <source>
        <dbReference type="EMBL" id="KGN79425.1"/>
    </source>
</evidence>
<dbReference type="EMBL" id="FUWL01000004">
    <property type="protein sequence ID" value="SJZ35163.1"/>
    <property type="molecule type" value="Genomic_DNA"/>
</dbReference>
<dbReference type="InterPro" id="IPR036390">
    <property type="entry name" value="WH_DNA-bd_sf"/>
</dbReference>
<dbReference type="NCBIfam" id="NF003995">
    <property type="entry name" value="PRK05472.2-4"/>
    <property type="match status" value="1"/>
</dbReference>
<proteinExistence type="inferred from homology"/>
<dbReference type="Pfam" id="PF06971">
    <property type="entry name" value="Put_DNA-bind_N"/>
    <property type="match status" value="1"/>
</dbReference>
<protein>
    <recommendedName>
        <fullName evidence="6">Redox-sensing transcriptional repressor Rex</fullName>
    </recommendedName>
</protein>
<dbReference type="Gene3D" id="1.10.10.10">
    <property type="entry name" value="Winged helix-like DNA-binding domain superfamily/Winged helix DNA-binding domain"/>
    <property type="match status" value="1"/>
</dbReference>
<comment type="subunit">
    <text evidence="6">Homodimer.</text>
</comment>
<dbReference type="Gene3D" id="3.40.50.720">
    <property type="entry name" value="NAD(P)-binding Rossmann-like Domain"/>
    <property type="match status" value="1"/>
</dbReference>
<dbReference type="RefSeq" id="WP_036852223.1">
    <property type="nucleotide sequence ID" value="NZ_FUWL01000004.1"/>
</dbReference>
<dbReference type="EMBL" id="JQJD01000050">
    <property type="protein sequence ID" value="KGN79425.1"/>
    <property type="molecule type" value="Genomic_DNA"/>
</dbReference>
<dbReference type="Proteomes" id="UP000189956">
    <property type="component" value="Unassembled WGS sequence"/>
</dbReference>
<dbReference type="NCBIfam" id="NF003994">
    <property type="entry name" value="PRK05472.2-3"/>
    <property type="match status" value="1"/>
</dbReference>
<dbReference type="HAMAP" id="MF_01131">
    <property type="entry name" value="Rex"/>
    <property type="match status" value="1"/>
</dbReference>
<accession>A0A0A2EPM2</accession>
<gene>
    <name evidence="6" type="primary">rex</name>
    <name evidence="8" type="ORF">HQ35_07610</name>
    <name evidence="9" type="ORF">SAMN02745205_00437</name>
</gene>
<evidence type="ECO:0000259" key="7">
    <source>
        <dbReference type="SMART" id="SM00881"/>
    </source>
</evidence>
<dbReference type="NCBIfam" id="NF003996">
    <property type="entry name" value="PRK05472.2-5"/>
    <property type="match status" value="1"/>
</dbReference>
<feature type="DNA-binding region" description="H-T-H motif" evidence="6">
    <location>
        <begin position="19"/>
        <end position="58"/>
    </location>
</feature>
<comment type="subcellular location">
    <subcellularLocation>
        <location evidence="6">Cytoplasm</location>
    </subcellularLocation>
</comment>
<dbReference type="PANTHER" id="PTHR35786">
    <property type="entry name" value="REDOX-SENSING TRANSCRIPTIONAL REPRESSOR REX"/>
    <property type="match status" value="1"/>
</dbReference>
<feature type="domain" description="CoA-binding" evidence="7">
    <location>
        <begin position="83"/>
        <end position="182"/>
    </location>
</feature>
<comment type="function">
    <text evidence="6">Modulates transcription in response to changes in cellular NADH/NAD(+) redox state.</text>
</comment>
<dbReference type="STRING" id="36874.HQ34_02355"/>
<dbReference type="InterPro" id="IPR036388">
    <property type="entry name" value="WH-like_DNA-bd_sf"/>
</dbReference>
<comment type="similarity">
    <text evidence="6">Belongs to the transcriptional regulatory Rex family.</text>
</comment>
<sequence length="213" mass="23327">MAKKKNSQVPEPALRRLPWYLAYVKLLSKQGEKVVSSTYIAKSIGVDSALVAKDLSYVSLAGKTRVGYDVNNMVEVLEDFLGFNDCHKACVFGVGNLGASLITDRGLNQYGLEIVAGFDVSKDICGSFVGGLPIYHMDQISEMLTPDITVGILTVPIHNAQEVTNLMVAHGIKAIWNFTPLRITVPEGVVVQNTSMYAHLAVMFNRLKEKSHL</sequence>
<dbReference type="AlphaFoldDB" id="A0A0A2EPM2"/>
<dbReference type="Pfam" id="PF02629">
    <property type="entry name" value="CoA_binding"/>
    <property type="match status" value="1"/>
</dbReference>
<dbReference type="InterPro" id="IPR009718">
    <property type="entry name" value="Rex_DNA-bd_C_dom"/>
</dbReference>
<dbReference type="GO" id="GO:0003677">
    <property type="term" value="F:DNA binding"/>
    <property type="evidence" value="ECO:0007669"/>
    <property type="project" value="UniProtKB-UniRule"/>
</dbReference>
<dbReference type="GO" id="GO:0003700">
    <property type="term" value="F:DNA-binding transcription factor activity"/>
    <property type="evidence" value="ECO:0007669"/>
    <property type="project" value="UniProtKB-UniRule"/>
</dbReference>
<evidence type="ECO:0000256" key="2">
    <source>
        <dbReference type="ARBA" id="ARBA00022491"/>
    </source>
</evidence>
<evidence type="ECO:0000313" key="10">
    <source>
        <dbReference type="Proteomes" id="UP000030125"/>
    </source>
</evidence>
<evidence type="ECO:0000313" key="9">
    <source>
        <dbReference type="EMBL" id="SJZ35163.1"/>
    </source>
</evidence>
<dbReference type="InterPro" id="IPR022876">
    <property type="entry name" value="Tscrpt_rep_Rex"/>
</dbReference>
<evidence type="ECO:0000256" key="3">
    <source>
        <dbReference type="ARBA" id="ARBA00023015"/>
    </source>
</evidence>
<evidence type="ECO:0000313" key="11">
    <source>
        <dbReference type="Proteomes" id="UP000189956"/>
    </source>
</evidence>
<dbReference type="Proteomes" id="UP000030125">
    <property type="component" value="Unassembled WGS sequence"/>
</dbReference>
<dbReference type="PANTHER" id="PTHR35786:SF1">
    <property type="entry name" value="REDOX-SENSING TRANSCRIPTIONAL REPRESSOR REX 1"/>
    <property type="match status" value="1"/>
</dbReference>
<keyword evidence="4 6" id="KW-0238">DNA-binding</keyword>
<keyword evidence="1 6" id="KW-0963">Cytoplasm</keyword>
<keyword evidence="2 6" id="KW-0678">Repressor</keyword>
<dbReference type="SUPFAM" id="SSF46785">
    <property type="entry name" value="Winged helix' DNA-binding domain"/>
    <property type="match status" value="1"/>
</dbReference>
<dbReference type="InterPro" id="IPR003781">
    <property type="entry name" value="CoA-bd"/>
</dbReference>
<dbReference type="SMART" id="SM00881">
    <property type="entry name" value="CoA_binding"/>
    <property type="match status" value="1"/>
</dbReference>
<keyword evidence="10" id="KW-1185">Reference proteome</keyword>
<dbReference type="OrthoDB" id="9784760at2"/>
<dbReference type="GO" id="GO:0045892">
    <property type="term" value="P:negative regulation of DNA-templated transcription"/>
    <property type="evidence" value="ECO:0007669"/>
    <property type="project" value="InterPro"/>
</dbReference>
<evidence type="ECO:0000256" key="1">
    <source>
        <dbReference type="ARBA" id="ARBA00022490"/>
    </source>
</evidence>
<organism evidence="8 10">
    <name type="scientific">Porphyromonas cangingivalis</name>
    <dbReference type="NCBI Taxonomy" id="36874"/>
    <lineage>
        <taxon>Bacteria</taxon>
        <taxon>Pseudomonadati</taxon>
        <taxon>Bacteroidota</taxon>
        <taxon>Bacteroidia</taxon>
        <taxon>Bacteroidales</taxon>
        <taxon>Porphyromonadaceae</taxon>
        <taxon>Porphyromonas</taxon>
    </lineage>
</organism>
<reference evidence="8 10" key="1">
    <citation type="submission" date="2014-08" db="EMBL/GenBank/DDBJ databases">
        <title>Porphyromonas cangingivalis strain:COT-109_OH1386 Genome sequencing.</title>
        <authorList>
            <person name="Wallis C."/>
            <person name="Deusch O."/>
            <person name="O'Flynn C."/>
            <person name="Davis I."/>
            <person name="Jospin G."/>
            <person name="Darling A.E."/>
            <person name="Coil D.A."/>
            <person name="Alexiev A."/>
            <person name="Horsfall A."/>
            <person name="Kirkwood N."/>
            <person name="Harris S."/>
            <person name="Eisen J.A."/>
        </authorList>
    </citation>
    <scope>NUCLEOTIDE SEQUENCE [LARGE SCALE GENOMIC DNA]</scope>
    <source>
        <strain evidence="10">COT-109 OH1386</strain>
        <strain evidence="8">COT-109_OH1386</strain>
    </source>
</reference>